<dbReference type="GO" id="GO:0006228">
    <property type="term" value="P:UTP biosynthetic process"/>
    <property type="evidence" value="ECO:0007669"/>
    <property type="project" value="InterPro"/>
</dbReference>
<evidence type="ECO:0000256" key="12">
    <source>
        <dbReference type="PROSITE-ProRule" id="PRU00706"/>
    </source>
</evidence>
<dbReference type="CDD" id="cd04413">
    <property type="entry name" value="NDPk_I"/>
    <property type="match status" value="1"/>
</dbReference>
<feature type="binding site" evidence="12">
    <location>
        <position position="63"/>
    </location>
    <ligand>
        <name>ATP</name>
        <dbReference type="ChEBI" id="CHEBI:30616"/>
    </ligand>
</feature>
<dbReference type="Proteomes" id="UP000176282">
    <property type="component" value="Unassembled WGS sequence"/>
</dbReference>
<feature type="binding site" evidence="12">
    <location>
        <position position="15"/>
    </location>
    <ligand>
        <name>ATP</name>
        <dbReference type="ChEBI" id="CHEBI:30616"/>
    </ligand>
</feature>
<feature type="binding site" evidence="12">
    <location>
        <position position="97"/>
    </location>
    <ligand>
        <name>ATP</name>
        <dbReference type="ChEBI" id="CHEBI:30616"/>
    </ligand>
</feature>
<evidence type="ECO:0000256" key="6">
    <source>
        <dbReference type="ARBA" id="ARBA00022723"/>
    </source>
</evidence>
<dbReference type="NCBIfam" id="NF001908">
    <property type="entry name" value="PRK00668.1"/>
    <property type="match status" value="1"/>
</dbReference>
<accession>A0A1F6MAI9</accession>
<dbReference type="EC" id="2.7.4.6" evidence="3"/>
<evidence type="ECO:0000256" key="7">
    <source>
        <dbReference type="ARBA" id="ARBA00022741"/>
    </source>
</evidence>
<dbReference type="GO" id="GO:0046872">
    <property type="term" value="F:metal ion binding"/>
    <property type="evidence" value="ECO:0007669"/>
    <property type="project" value="UniProtKB-KW"/>
</dbReference>
<feature type="binding site" evidence="12">
    <location>
        <position position="108"/>
    </location>
    <ligand>
        <name>ATP</name>
        <dbReference type="ChEBI" id="CHEBI:30616"/>
    </ligand>
</feature>
<evidence type="ECO:0000256" key="11">
    <source>
        <dbReference type="ARBA" id="ARBA00023080"/>
    </source>
</evidence>
<dbReference type="FunFam" id="3.30.70.141:FF:000003">
    <property type="entry name" value="Nucleoside diphosphate kinase"/>
    <property type="match status" value="1"/>
</dbReference>
<evidence type="ECO:0000256" key="1">
    <source>
        <dbReference type="ARBA" id="ARBA00001946"/>
    </source>
</evidence>
<dbReference type="Gene3D" id="3.30.70.141">
    <property type="entry name" value="Nucleoside diphosphate kinase-like domain"/>
    <property type="match status" value="1"/>
</dbReference>
<reference evidence="15 16" key="1">
    <citation type="journal article" date="2016" name="Nat. Commun.">
        <title>Thousands of microbial genomes shed light on interconnected biogeochemical processes in an aquifer system.</title>
        <authorList>
            <person name="Anantharaman K."/>
            <person name="Brown C.T."/>
            <person name="Hug L.A."/>
            <person name="Sharon I."/>
            <person name="Castelle C.J."/>
            <person name="Probst A.J."/>
            <person name="Thomas B.C."/>
            <person name="Singh A."/>
            <person name="Wilkins M.J."/>
            <person name="Karaoz U."/>
            <person name="Brodie E.L."/>
            <person name="Williams K.H."/>
            <person name="Hubbard S.S."/>
            <person name="Banfield J.F."/>
        </authorList>
    </citation>
    <scope>NUCLEOTIDE SEQUENCE [LARGE SCALE GENOMIC DNA]</scope>
</reference>
<dbReference type="PRINTS" id="PR01243">
    <property type="entry name" value="NUCDPKINASE"/>
</dbReference>
<keyword evidence="7" id="KW-0547">Nucleotide-binding</keyword>
<evidence type="ECO:0000256" key="13">
    <source>
        <dbReference type="RuleBase" id="RU004011"/>
    </source>
</evidence>
<feature type="active site" description="Pros-phosphohistidine intermediate" evidence="12">
    <location>
        <position position="120"/>
    </location>
</feature>
<evidence type="ECO:0000256" key="3">
    <source>
        <dbReference type="ARBA" id="ARBA00012966"/>
    </source>
</evidence>
<dbReference type="PANTHER" id="PTHR11349">
    <property type="entry name" value="NUCLEOSIDE DIPHOSPHATE KINASE"/>
    <property type="match status" value="1"/>
</dbReference>
<feature type="binding site" evidence="12">
    <location>
        <position position="117"/>
    </location>
    <ligand>
        <name>ATP</name>
        <dbReference type="ChEBI" id="CHEBI:30616"/>
    </ligand>
</feature>
<gene>
    <name evidence="15" type="ORF">A3J66_01955</name>
</gene>
<dbReference type="GO" id="GO:0005524">
    <property type="term" value="F:ATP binding"/>
    <property type="evidence" value="ECO:0007669"/>
    <property type="project" value="UniProtKB-KW"/>
</dbReference>
<comment type="similarity">
    <text evidence="2 12 13">Belongs to the NDK family.</text>
</comment>
<evidence type="ECO:0000256" key="5">
    <source>
        <dbReference type="ARBA" id="ARBA00022679"/>
    </source>
</evidence>
<sequence>MNFEGVHEKTVVIVKPDGVQRGLVGEVIARLERKGLKIVGLKLEYLSEEKLREHYAHHVEKPFYPGLEAFMRSSPVAIICAEGRKAVDAVRLIAGITDASGADAGTIRGDLAMGFANVVHCSDSVETAKAEVSRFFKEEEIFDYSKTEYLHVYMEDERKGVQI</sequence>
<comment type="caution">
    <text evidence="15">The sequence shown here is derived from an EMBL/GenBank/DDBJ whole genome shotgun (WGS) entry which is preliminary data.</text>
</comment>
<dbReference type="GO" id="GO:0004550">
    <property type="term" value="F:nucleoside diphosphate kinase activity"/>
    <property type="evidence" value="ECO:0007669"/>
    <property type="project" value="UniProtKB-EC"/>
</dbReference>
<keyword evidence="6" id="KW-0479">Metal-binding</keyword>
<proteinExistence type="inferred from homology"/>
<evidence type="ECO:0000256" key="8">
    <source>
        <dbReference type="ARBA" id="ARBA00022777"/>
    </source>
</evidence>
<evidence type="ECO:0000313" key="15">
    <source>
        <dbReference type="EMBL" id="OGH68646.1"/>
    </source>
</evidence>
<name>A0A1F6MAI9_9BACT</name>
<organism evidence="15 16">
    <name type="scientific">Candidatus Magasanikbacteria bacterium RIFCSPHIGHO2_02_FULL_47_14</name>
    <dbReference type="NCBI Taxonomy" id="1798680"/>
    <lineage>
        <taxon>Bacteria</taxon>
        <taxon>Candidatus Magasanikiibacteriota</taxon>
    </lineage>
</organism>
<dbReference type="GO" id="GO:0006241">
    <property type="term" value="P:CTP biosynthetic process"/>
    <property type="evidence" value="ECO:0007669"/>
    <property type="project" value="InterPro"/>
</dbReference>
<evidence type="ECO:0000256" key="2">
    <source>
        <dbReference type="ARBA" id="ARBA00008142"/>
    </source>
</evidence>
<evidence type="ECO:0000259" key="14">
    <source>
        <dbReference type="SMART" id="SM00562"/>
    </source>
</evidence>
<keyword evidence="5" id="KW-0808">Transferase</keyword>
<dbReference type="InterPro" id="IPR034907">
    <property type="entry name" value="NDK-like_dom"/>
</dbReference>
<feature type="binding site" evidence="12">
    <location>
        <position position="91"/>
    </location>
    <ligand>
        <name>ATP</name>
        <dbReference type="ChEBI" id="CHEBI:30616"/>
    </ligand>
</feature>
<dbReference type="SUPFAM" id="SSF54919">
    <property type="entry name" value="Nucleoside diphosphate kinase, NDK"/>
    <property type="match status" value="1"/>
</dbReference>
<protein>
    <recommendedName>
        <fullName evidence="4">Nucleoside diphosphate kinase</fullName>
        <ecNumber evidence="3">2.7.4.6</ecNumber>
    </recommendedName>
</protein>
<comment type="cofactor">
    <cofactor evidence="1">
        <name>Mg(2+)</name>
        <dbReference type="ChEBI" id="CHEBI:18420"/>
    </cofactor>
</comment>
<evidence type="ECO:0000313" key="16">
    <source>
        <dbReference type="Proteomes" id="UP000176282"/>
    </source>
</evidence>
<dbReference type="SMART" id="SM00562">
    <property type="entry name" value="NDK"/>
    <property type="match status" value="1"/>
</dbReference>
<keyword evidence="9" id="KW-0067">ATP-binding</keyword>
<evidence type="ECO:0000256" key="10">
    <source>
        <dbReference type="ARBA" id="ARBA00022842"/>
    </source>
</evidence>
<evidence type="ECO:0000256" key="4">
    <source>
        <dbReference type="ARBA" id="ARBA00017632"/>
    </source>
</evidence>
<dbReference type="EMBL" id="MFQB01000010">
    <property type="protein sequence ID" value="OGH68646.1"/>
    <property type="molecule type" value="Genomic_DNA"/>
</dbReference>
<keyword evidence="11" id="KW-0546">Nucleotide metabolism</keyword>
<dbReference type="Pfam" id="PF00334">
    <property type="entry name" value="NDK"/>
    <property type="match status" value="1"/>
</dbReference>
<dbReference type="GO" id="GO:0006183">
    <property type="term" value="P:GTP biosynthetic process"/>
    <property type="evidence" value="ECO:0007669"/>
    <property type="project" value="InterPro"/>
</dbReference>
<evidence type="ECO:0000256" key="9">
    <source>
        <dbReference type="ARBA" id="ARBA00022840"/>
    </source>
</evidence>
<dbReference type="STRING" id="1798680.A3J66_01955"/>
<dbReference type="InterPro" id="IPR001564">
    <property type="entry name" value="Nucleoside_diP_kinase"/>
</dbReference>
<dbReference type="InterPro" id="IPR036850">
    <property type="entry name" value="NDK-like_dom_sf"/>
</dbReference>
<keyword evidence="10" id="KW-0460">Magnesium</keyword>
<dbReference type="AlphaFoldDB" id="A0A1F6MAI9"/>
<dbReference type="PROSITE" id="PS51374">
    <property type="entry name" value="NDPK_LIKE"/>
    <property type="match status" value="1"/>
</dbReference>
<feature type="domain" description="Nucleoside diphosphate kinase-like" evidence="14">
    <location>
        <begin position="7"/>
        <end position="143"/>
    </location>
</feature>
<keyword evidence="8 15" id="KW-0418">Kinase</keyword>